<feature type="chain" id="PRO_5012471146" description="PEP-CTERM sorting domain-containing protein" evidence="1">
    <location>
        <begin position="30"/>
        <end position="348"/>
    </location>
</feature>
<dbReference type="AlphaFoldDB" id="A0A290QAD1"/>
<reference evidence="2 3" key="1">
    <citation type="submission" date="2017-09" db="EMBL/GenBank/DDBJ databases">
        <title>Complete genome sequence of Verrucomicrobial strain HZ-65, isolated from freshwater.</title>
        <authorList>
            <person name="Choi A."/>
        </authorList>
    </citation>
    <scope>NUCLEOTIDE SEQUENCE [LARGE SCALE GENOMIC DNA]</scope>
    <source>
        <strain evidence="2 3">HZ-65</strain>
    </source>
</reference>
<dbReference type="EMBL" id="CP023344">
    <property type="protein sequence ID" value="ATC65217.1"/>
    <property type="molecule type" value="Genomic_DNA"/>
</dbReference>
<evidence type="ECO:0000256" key="1">
    <source>
        <dbReference type="SAM" id="SignalP"/>
    </source>
</evidence>
<evidence type="ECO:0008006" key="4">
    <source>
        <dbReference type="Google" id="ProtNLM"/>
    </source>
</evidence>
<keyword evidence="1" id="KW-0732">Signal</keyword>
<proteinExistence type="predicted"/>
<name>A0A290QAD1_9BACT</name>
<feature type="signal peptide" evidence="1">
    <location>
        <begin position="1"/>
        <end position="29"/>
    </location>
</feature>
<dbReference type="RefSeq" id="WP_096056848.1">
    <property type="nucleotide sequence ID" value="NZ_CP023344.1"/>
</dbReference>
<dbReference type="KEGG" id="vbh:CMV30_15335"/>
<sequence length="348" mass="35612">MKTLRRLPTLSLSLALLAASTGITSAALATRTYSSGAQSVAINGVTCSEVTGWSGGDIAGTVTTSSLGGTTKKHISSISYDPIVVETTLPLSPALTDALSSFLSGKNTPQPLTLTTADANGKTESTLLAANAVIEEVQFPKLDGSSKDPFRLTFIFRAESVKSVAADGSATRAGAKVGAGAIASNFRITLDGLPSTRIASLEAFSITNTTTGKPAGVFNAASAAIATPNISDLTVAISAADRAAWTAWRDTFLVQGNSQDTAEKSATLELLGPDMKSTIFTLKLANLGLIRLSTPPTEGEAIARLQAELYVETASLPSATAPAAPPKAVLDAPASLNIAPVKRPVVKP</sequence>
<keyword evidence="3" id="KW-1185">Reference proteome</keyword>
<evidence type="ECO:0000313" key="3">
    <source>
        <dbReference type="Proteomes" id="UP000217265"/>
    </source>
</evidence>
<organism evidence="2 3">
    <name type="scientific">Nibricoccus aquaticus</name>
    <dbReference type="NCBI Taxonomy" id="2576891"/>
    <lineage>
        <taxon>Bacteria</taxon>
        <taxon>Pseudomonadati</taxon>
        <taxon>Verrucomicrobiota</taxon>
        <taxon>Opitutia</taxon>
        <taxon>Opitutales</taxon>
        <taxon>Opitutaceae</taxon>
        <taxon>Nibricoccus</taxon>
    </lineage>
</organism>
<gene>
    <name evidence="2" type="ORF">CMV30_15335</name>
</gene>
<dbReference type="Proteomes" id="UP000217265">
    <property type="component" value="Chromosome"/>
</dbReference>
<accession>A0A290QAD1</accession>
<evidence type="ECO:0000313" key="2">
    <source>
        <dbReference type="EMBL" id="ATC65217.1"/>
    </source>
</evidence>
<protein>
    <recommendedName>
        <fullName evidence="4">PEP-CTERM sorting domain-containing protein</fullName>
    </recommendedName>
</protein>
<dbReference type="OrthoDB" id="9356026at2"/>